<dbReference type="PROSITE" id="PS51257">
    <property type="entry name" value="PROKAR_LIPOPROTEIN"/>
    <property type="match status" value="1"/>
</dbReference>
<dbReference type="InterPro" id="IPR003709">
    <property type="entry name" value="VanY-like_core_dom"/>
</dbReference>
<keyword evidence="3" id="KW-1185">Reference proteome</keyword>
<dbReference type="Proteomes" id="UP000051992">
    <property type="component" value="Unassembled WGS sequence"/>
</dbReference>
<dbReference type="Gene3D" id="3.30.1380.10">
    <property type="match status" value="1"/>
</dbReference>
<sequence length="247" mass="27932">MKNKGLLAMGIALIVLFIGGCIAAYSLGQTKPQDQVKTKHAAQLPKSATSNNPNLILVNKKHPLKQELGFKKVEMNGIPVSQTIQEPLERFMHDAQSAGYPATLVSGYRSKAYQEQVFNQNYEQNVSQGMSHDQALKATKGVIQTPGSSEHETGLAVDVMTNQYWDKYHNLEAKSDQMAGQKWLIKHAPDYGFVLRYVKSPEGRKSTGIDYESWHFRYVGVENAKYMTKHRLTLEQYDQMIKDQHQN</sequence>
<proteinExistence type="predicted"/>
<dbReference type="GO" id="GO:0004180">
    <property type="term" value="F:carboxypeptidase activity"/>
    <property type="evidence" value="ECO:0007669"/>
    <property type="project" value="UniProtKB-KW"/>
</dbReference>
<dbReference type="Pfam" id="PF02557">
    <property type="entry name" value="VanY"/>
    <property type="match status" value="1"/>
</dbReference>
<name>A0A0R2HA04_WEIVI</name>
<dbReference type="OrthoDB" id="9792074at2"/>
<dbReference type="InterPro" id="IPR009045">
    <property type="entry name" value="Zn_M74/Hedgehog-like"/>
</dbReference>
<dbReference type="PANTHER" id="PTHR34385">
    <property type="entry name" value="D-ALANYL-D-ALANINE CARBOXYPEPTIDASE"/>
    <property type="match status" value="1"/>
</dbReference>
<dbReference type="PANTHER" id="PTHR34385:SF1">
    <property type="entry name" value="PEPTIDOGLYCAN L-ALANYL-D-GLUTAMATE ENDOPEPTIDASE CWLK"/>
    <property type="match status" value="1"/>
</dbReference>
<reference evidence="2 3" key="1">
    <citation type="journal article" date="2015" name="Genome Announc.">
        <title>Expanding the biotechnology potential of lactobacilli through comparative genomics of 213 strains and associated genera.</title>
        <authorList>
            <person name="Sun Z."/>
            <person name="Harris H.M."/>
            <person name="McCann A."/>
            <person name="Guo C."/>
            <person name="Argimon S."/>
            <person name="Zhang W."/>
            <person name="Yang X."/>
            <person name="Jeffery I.B."/>
            <person name="Cooney J.C."/>
            <person name="Kagawa T.F."/>
            <person name="Liu W."/>
            <person name="Song Y."/>
            <person name="Salvetti E."/>
            <person name="Wrobel A."/>
            <person name="Rasinkangas P."/>
            <person name="Parkhill J."/>
            <person name="Rea M.C."/>
            <person name="O'Sullivan O."/>
            <person name="Ritari J."/>
            <person name="Douillard F.P."/>
            <person name="Paul Ross R."/>
            <person name="Yang R."/>
            <person name="Briner A.E."/>
            <person name="Felis G.E."/>
            <person name="de Vos W.M."/>
            <person name="Barrangou R."/>
            <person name="Klaenhammer T.R."/>
            <person name="Caufield P.W."/>
            <person name="Cui Y."/>
            <person name="Zhang H."/>
            <person name="O'Toole P.W."/>
        </authorList>
    </citation>
    <scope>NUCLEOTIDE SEQUENCE [LARGE SCALE GENOMIC DNA]</scope>
    <source>
        <strain evidence="2 3">DSM 20410</strain>
    </source>
</reference>
<dbReference type="AlphaFoldDB" id="A0A0R2HA04"/>
<dbReference type="GO" id="GO:0006508">
    <property type="term" value="P:proteolysis"/>
    <property type="evidence" value="ECO:0007669"/>
    <property type="project" value="InterPro"/>
</dbReference>
<dbReference type="EMBL" id="JQBM01000002">
    <property type="protein sequence ID" value="KRN46404.1"/>
    <property type="molecule type" value="Genomic_DNA"/>
</dbReference>
<evidence type="ECO:0000259" key="1">
    <source>
        <dbReference type="Pfam" id="PF02557"/>
    </source>
</evidence>
<dbReference type="RefSeq" id="WP_057745067.1">
    <property type="nucleotide sequence ID" value="NZ_JQBM01000002.1"/>
</dbReference>
<protein>
    <submittedName>
        <fullName evidence="2">Serine-type D-Ala-D-Ala carboxypeptidase</fullName>
    </submittedName>
</protein>
<dbReference type="SUPFAM" id="SSF55166">
    <property type="entry name" value="Hedgehog/DD-peptidase"/>
    <property type="match status" value="1"/>
</dbReference>
<accession>A0A0R2HA04</accession>
<evidence type="ECO:0000313" key="2">
    <source>
        <dbReference type="EMBL" id="KRN46404.1"/>
    </source>
</evidence>
<dbReference type="InterPro" id="IPR058193">
    <property type="entry name" value="VanY/YodJ_core_dom"/>
</dbReference>
<organism evidence="2 3">
    <name type="scientific">Weissella viridescens</name>
    <name type="common">Lactobacillus viridescens</name>
    <dbReference type="NCBI Taxonomy" id="1629"/>
    <lineage>
        <taxon>Bacteria</taxon>
        <taxon>Bacillati</taxon>
        <taxon>Bacillota</taxon>
        <taxon>Bacilli</taxon>
        <taxon>Lactobacillales</taxon>
        <taxon>Lactobacillaceae</taxon>
        <taxon>Weissella</taxon>
    </lineage>
</organism>
<dbReference type="PATRIC" id="fig|1629.5.peg.681"/>
<keyword evidence="2" id="KW-0645">Protease</keyword>
<dbReference type="InterPro" id="IPR052179">
    <property type="entry name" value="DD-CPase-like"/>
</dbReference>
<keyword evidence="2" id="KW-0378">Hydrolase</keyword>
<gene>
    <name evidence="2" type="ORF">IV50_GL000676</name>
</gene>
<comment type="caution">
    <text evidence="2">The sequence shown here is derived from an EMBL/GenBank/DDBJ whole genome shotgun (WGS) entry which is preliminary data.</text>
</comment>
<feature type="domain" description="D-alanyl-D-alanine carboxypeptidase-like core" evidence="1">
    <location>
        <begin position="80"/>
        <end position="220"/>
    </location>
</feature>
<dbReference type="CDD" id="cd14852">
    <property type="entry name" value="LD-carboxypeptidase"/>
    <property type="match status" value="1"/>
</dbReference>
<keyword evidence="2" id="KW-0121">Carboxypeptidase</keyword>
<evidence type="ECO:0000313" key="3">
    <source>
        <dbReference type="Proteomes" id="UP000051992"/>
    </source>
</evidence>